<dbReference type="EMBL" id="QPMH01000012">
    <property type="protein sequence ID" value="RDD61379.1"/>
    <property type="molecule type" value="Genomic_DNA"/>
</dbReference>
<proteinExistence type="predicted"/>
<organism evidence="5 6">
    <name type="scientific">Ferruginivarius sediminum</name>
    <dbReference type="NCBI Taxonomy" id="2661937"/>
    <lineage>
        <taxon>Bacteria</taxon>
        <taxon>Pseudomonadati</taxon>
        <taxon>Pseudomonadota</taxon>
        <taxon>Alphaproteobacteria</taxon>
        <taxon>Rhodospirillales</taxon>
        <taxon>Rhodospirillaceae</taxon>
        <taxon>Ferruginivarius</taxon>
    </lineage>
</organism>
<dbReference type="PANTHER" id="PTHR38011:SF7">
    <property type="entry name" value="2,5-DIAMINO-6-RIBOSYLAMINO-4(3H)-PYRIMIDINONE 5'-PHOSPHATE REDUCTASE"/>
    <property type="match status" value="1"/>
</dbReference>
<evidence type="ECO:0000313" key="6">
    <source>
        <dbReference type="Proteomes" id="UP000253941"/>
    </source>
</evidence>
<dbReference type="Proteomes" id="UP000253941">
    <property type="component" value="Unassembled WGS sequence"/>
</dbReference>
<evidence type="ECO:0000256" key="2">
    <source>
        <dbReference type="ARBA" id="ARBA00022857"/>
    </source>
</evidence>
<dbReference type="SUPFAM" id="SSF53597">
    <property type="entry name" value="Dihydrofolate reductase-like"/>
    <property type="match status" value="1"/>
</dbReference>
<dbReference type="InterPro" id="IPR050765">
    <property type="entry name" value="Riboflavin_Biosynth_HTPR"/>
</dbReference>
<protein>
    <recommendedName>
        <fullName evidence="4">Bacterial bifunctional deaminase-reductase C-terminal domain-containing protein</fullName>
    </recommendedName>
</protein>
<dbReference type="Pfam" id="PF01872">
    <property type="entry name" value="RibD_C"/>
    <property type="match status" value="1"/>
</dbReference>
<reference evidence="5 6" key="1">
    <citation type="submission" date="2018-07" db="EMBL/GenBank/DDBJ databases">
        <title>Venubactetium sediminum gen. nov., sp. nov., isolated from a marine solar saltern.</title>
        <authorList>
            <person name="Wang S."/>
        </authorList>
    </citation>
    <scope>NUCLEOTIDE SEQUENCE [LARGE SCALE GENOMIC DNA]</scope>
    <source>
        <strain evidence="5 6">WD2A32</strain>
    </source>
</reference>
<dbReference type="GO" id="GO:0008703">
    <property type="term" value="F:5-amino-6-(5-phosphoribosylamino)uracil reductase activity"/>
    <property type="evidence" value="ECO:0007669"/>
    <property type="project" value="InterPro"/>
</dbReference>
<dbReference type="GO" id="GO:0009231">
    <property type="term" value="P:riboflavin biosynthetic process"/>
    <property type="evidence" value="ECO:0007669"/>
    <property type="project" value="InterPro"/>
</dbReference>
<dbReference type="InterPro" id="IPR024072">
    <property type="entry name" value="DHFR-like_dom_sf"/>
</dbReference>
<keyword evidence="3" id="KW-0560">Oxidoreductase</keyword>
<dbReference type="AlphaFoldDB" id="A0A369T7R6"/>
<dbReference type="Gene3D" id="3.40.430.10">
    <property type="entry name" value="Dihydrofolate Reductase, subunit A"/>
    <property type="match status" value="1"/>
</dbReference>
<evidence type="ECO:0000313" key="5">
    <source>
        <dbReference type="EMBL" id="RDD61379.1"/>
    </source>
</evidence>
<evidence type="ECO:0000259" key="4">
    <source>
        <dbReference type="Pfam" id="PF01872"/>
    </source>
</evidence>
<dbReference type="PANTHER" id="PTHR38011">
    <property type="entry name" value="DIHYDROFOLATE REDUCTASE FAMILY PROTEIN (AFU_ORTHOLOGUE AFUA_8G06820)"/>
    <property type="match status" value="1"/>
</dbReference>
<evidence type="ECO:0000256" key="1">
    <source>
        <dbReference type="ARBA" id="ARBA00005104"/>
    </source>
</evidence>
<gene>
    <name evidence="5" type="ORF">DRB17_12930</name>
</gene>
<comment type="caution">
    <text evidence="5">The sequence shown here is derived from an EMBL/GenBank/DDBJ whole genome shotgun (WGS) entry which is preliminary data.</text>
</comment>
<comment type="pathway">
    <text evidence="1">Cofactor biosynthesis; riboflavin biosynthesis.</text>
</comment>
<feature type="domain" description="Bacterial bifunctional deaminase-reductase C-terminal" evidence="4">
    <location>
        <begin position="57"/>
        <end position="230"/>
    </location>
</feature>
<name>A0A369T7R6_9PROT</name>
<keyword evidence="2" id="KW-0521">NADP</keyword>
<keyword evidence="6" id="KW-1185">Reference proteome</keyword>
<dbReference type="InterPro" id="IPR002734">
    <property type="entry name" value="RibDG_C"/>
</dbReference>
<sequence length="263" mass="28114">MPALTAAQVWRQLLECRRTDSPVPADLLPDACEADAASFCELYLPILRDGSNALFTIAQLGQTLDGRIATESGHSHYVTGETNRDHLHRLRALVDAVVVGAGTVAADDPQLTVRRVKGPNPVRVVLDPRRRLPAERQMFQDGAAHTLLMCADERGVAATHGLAEVIGVPSEDGGLDPAEILRTLHARGLRRVLVEGGGVTVSRFLAAGLLDRLHIGVAPVILGSGRPGITLPPIGTMAEALRPKVRIHPMGADTLFDCDLRTP</sequence>
<accession>A0A369T7R6</accession>
<evidence type="ECO:0000256" key="3">
    <source>
        <dbReference type="ARBA" id="ARBA00023002"/>
    </source>
</evidence>